<dbReference type="Pfam" id="PF00724">
    <property type="entry name" value="Oxidored_FMN"/>
    <property type="match status" value="1"/>
</dbReference>
<proteinExistence type="predicted"/>
<dbReference type="GO" id="GO:0016491">
    <property type="term" value="F:oxidoreductase activity"/>
    <property type="evidence" value="ECO:0007669"/>
    <property type="project" value="InterPro"/>
</dbReference>
<dbReference type="Gene3D" id="3.20.20.70">
    <property type="entry name" value="Aldolase class I"/>
    <property type="match status" value="1"/>
</dbReference>
<organism evidence="2 3">
    <name type="scientific">Pleurotus eryngii</name>
    <name type="common">Boletus of the steppes</name>
    <dbReference type="NCBI Taxonomy" id="5323"/>
    <lineage>
        <taxon>Eukaryota</taxon>
        <taxon>Fungi</taxon>
        <taxon>Dikarya</taxon>
        <taxon>Basidiomycota</taxon>
        <taxon>Agaricomycotina</taxon>
        <taxon>Agaricomycetes</taxon>
        <taxon>Agaricomycetidae</taxon>
        <taxon>Agaricales</taxon>
        <taxon>Pleurotineae</taxon>
        <taxon>Pleurotaceae</taxon>
        <taxon>Pleurotus</taxon>
    </lineage>
</organism>
<dbReference type="Proteomes" id="UP000807025">
    <property type="component" value="Unassembled WGS sequence"/>
</dbReference>
<accession>A0A9P6A5Q4</accession>
<dbReference type="SUPFAM" id="SSF51395">
    <property type="entry name" value="FMN-linked oxidoreductases"/>
    <property type="match status" value="1"/>
</dbReference>
<dbReference type="InterPro" id="IPR013785">
    <property type="entry name" value="Aldolase_TIM"/>
</dbReference>
<gene>
    <name evidence="2" type="ORF">BDN71DRAFT_1504062</name>
</gene>
<name>A0A9P6A5Q4_PLEER</name>
<feature type="domain" description="NADH:flavin oxidoreductase/NADH oxidase N-terminal" evidence="1">
    <location>
        <begin position="12"/>
        <end position="65"/>
    </location>
</feature>
<keyword evidence="3" id="KW-1185">Reference proteome</keyword>
<evidence type="ECO:0000313" key="3">
    <source>
        <dbReference type="Proteomes" id="UP000807025"/>
    </source>
</evidence>
<dbReference type="OrthoDB" id="276546at2759"/>
<evidence type="ECO:0000313" key="2">
    <source>
        <dbReference type="EMBL" id="KAF9498254.1"/>
    </source>
</evidence>
<dbReference type="EMBL" id="MU154538">
    <property type="protein sequence ID" value="KAF9498254.1"/>
    <property type="molecule type" value="Genomic_DNA"/>
</dbReference>
<dbReference type="InterPro" id="IPR001155">
    <property type="entry name" value="OxRdtase_FMN_N"/>
</dbReference>
<comment type="caution">
    <text evidence="2">The sequence shown here is derived from an EMBL/GenBank/DDBJ whole genome shotgun (WGS) entry which is preliminary data.</text>
</comment>
<dbReference type="GO" id="GO:0010181">
    <property type="term" value="F:FMN binding"/>
    <property type="evidence" value="ECO:0007669"/>
    <property type="project" value="InterPro"/>
</dbReference>
<sequence>MPASSQATYSPQLFQLINVGRMTLRHRVVLAPLTRFRTDAERVSLLIVSEYDAQRGGARLITEAVHARGALGEPQTQAS</sequence>
<protein>
    <recommendedName>
        <fullName evidence="1">NADH:flavin oxidoreductase/NADH oxidase N-terminal domain-containing protein</fullName>
    </recommendedName>
</protein>
<dbReference type="AlphaFoldDB" id="A0A9P6A5Q4"/>
<reference evidence="2" key="1">
    <citation type="submission" date="2020-11" db="EMBL/GenBank/DDBJ databases">
        <authorList>
            <consortium name="DOE Joint Genome Institute"/>
            <person name="Ahrendt S."/>
            <person name="Riley R."/>
            <person name="Andreopoulos W."/>
            <person name="Labutti K."/>
            <person name="Pangilinan J."/>
            <person name="Ruiz-Duenas F.J."/>
            <person name="Barrasa J.M."/>
            <person name="Sanchez-Garcia M."/>
            <person name="Camarero S."/>
            <person name="Miyauchi S."/>
            <person name="Serrano A."/>
            <person name="Linde D."/>
            <person name="Babiker R."/>
            <person name="Drula E."/>
            <person name="Ayuso-Fernandez I."/>
            <person name="Pacheco R."/>
            <person name="Padilla G."/>
            <person name="Ferreira P."/>
            <person name="Barriuso J."/>
            <person name="Kellner H."/>
            <person name="Castanera R."/>
            <person name="Alfaro M."/>
            <person name="Ramirez L."/>
            <person name="Pisabarro A.G."/>
            <person name="Kuo A."/>
            <person name="Tritt A."/>
            <person name="Lipzen A."/>
            <person name="He G."/>
            <person name="Yan M."/>
            <person name="Ng V."/>
            <person name="Cullen D."/>
            <person name="Martin F."/>
            <person name="Rosso M.-N."/>
            <person name="Henrissat B."/>
            <person name="Hibbett D."/>
            <person name="Martinez A.T."/>
            <person name="Grigoriev I.V."/>
        </authorList>
    </citation>
    <scope>NUCLEOTIDE SEQUENCE</scope>
    <source>
        <strain evidence="2">ATCC 90797</strain>
    </source>
</reference>
<evidence type="ECO:0000259" key="1">
    <source>
        <dbReference type="Pfam" id="PF00724"/>
    </source>
</evidence>